<dbReference type="SUPFAM" id="SSF52540">
    <property type="entry name" value="P-loop containing nucleoside triphosphate hydrolases"/>
    <property type="match status" value="1"/>
</dbReference>
<keyword evidence="3 5" id="KW-0067">ATP-binding</keyword>
<dbReference type="PROSITE" id="PS00211">
    <property type="entry name" value="ABC_TRANSPORTER_1"/>
    <property type="match status" value="1"/>
</dbReference>
<protein>
    <submittedName>
        <fullName evidence="5">ABC transporter ATP-binding protein</fullName>
    </submittedName>
</protein>
<dbReference type="Gene3D" id="3.40.50.300">
    <property type="entry name" value="P-loop containing nucleotide triphosphate hydrolases"/>
    <property type="match status" value="1"/>
</dbReference>
<proteinExistence type="predicted"/>
<keyword evidence="1" id="KW-0813">Transport</keyword>
<feature type="domain" description="ABC transporter" evidence="4">
    <location>
        <begin position="4"/>
        <end position="257"/>
    </location>
</feature>
<comment type="caution">
    <text evidence="5">The sequence shown here is derived from an EMBL/GenBank/DDBJ whole genome shotgun (WGS) entry which is preliminary data.</text>
</comment>
<dbReference type="Proteomes" id="UP001430755">
    <property type="component" value="Unassembled WGS sequence"/>
</dbReference>
<dbReference type="Pfam" id="PF00005">
    <property type="entry name" value="ABC_tran"/>
    <property type="match status" value="1"/>
</dbReference>
<dbReference type="EMBL" id="JAJMLW010000001">
    <property type="protein sequence ID" value="MCI2241188.1"/>
    <property type="molecule type" value="Genomic_DNA"/>
</dbReference>
<name>A0ABS9WE96_9ACTN</name>
<dbReference type="CDD" id="cd03293">
    <property type="entry name" value="ABC_NrtD_SsuB_transporters"/>
    <property type="match status" value="1"/>
</dbReference>
<dbReference type="InterPro" id="IPR050166">
    <property type="entry name" value="ABC_transporter_ATP-bind"/>
</dbReference>
<organism evidence="5 6">
    <name type="scientific">Adlercreutzia faecimuris</name>
    <dbReference type="NCBI Taxonomy" id="2897341"/>
    <lineage>
        <taxon>Bacteria</taxon>
        <taxon>Bacillati</taxon>
        <taxon>Actinomycetota</taxon>
        <taxon>Coriobacteriia</taxon>
        <taxon>Eggerthellales</taxon>
        <taxon>Eggerthellaceae</taxon>
        <taxon>Adlercreutzia</taxon>
    </lineage>
</organism>
<dbReference type="InterPro" id="IPR003593">
    <property type="entry name" value="AAA+_ATPase"/>
</dbReference>
<evidence type="ECO:0000256" key="1">
    <source>
        <dbReference type="ARBA" id="ARBA00022448"/>
    </source>
</evidence>
<dbReference type="InterPro" id="IPR017871">
    <property type="entry name" value="ABC_transporter-like_CS"/>
</dbReference>
<evidence type="ECO:0000313" key="5">
    <source>
        <dbReference type="EMBL" id="MCI2241188.1"/>
    </source>
</evidence>
<keyword evidence="2" id="KW-0547">Nucleotide-binding</keyword>
<dbReference type="PROSITE" id="PS50893">
    <property type="entry name" value="ABC_TRANSPORTER_2"/>
    <property type="match status" value="1"/>
</dbReference>
<keyword evidence="6" id="KW-1185">Reference proteome</keyword>
<dbReference type="InterPro" id="IPR027417">
    <property type="entry name" value="P-loop_NTPase"/>
</dbReference>
<evidence type="ECO:0000256" key="3">
    <source>
        <dbReference type="ARBA" id="ARBA00022840"/>
    </source>
</evidence>
<dbReference type="RefSeq" id="WP_242163080.1">
    <property type="nucleotide sequence ID" value="NZ_JAJMLW010000001.1"/>
</dbReference>
<dbReference type="PANTHER" id="PTHR42788:SF13">
    <property type="entry name" value="ALIPHATIC SULFONATES IMPORT ATP-BINDING PROTEIN SSUB"/>
    <property type="match status" value="1"/>
</dbReference>
<reference evidence="5" key="1">
    <citation type="submission" date="2021-11" db="EMBL/GenBank/DDBJ databases">
        <title>A Novel Adlercreutzia Species, isolated from a Allomyrina dichotoma larva feces.</title>
        <authorList>
            <person name="Suh M.K."/>
        </authorList>
    </citation>
    <scope>NUCLEOTIDE SEQUENCE</scope>
    <source>
        <strain evidence="5">JBNU-10</strain>
    </source>
</reference>
<dbReference type="InterPro" id="IPR003439">
    <property type="entry name" value="ABC_transporter-like_ATP-bd"/>
</dbReference>
<sequence length="292" mass="32302">MGALVLDDVCFSYSDDLDLFTRRRRAAGEGEDLVLKHLSLTVEDGQFLCLVGHSGCGKTTLLRTLAGLQAPTAGSIAIDGKPLDGPGLDRSVVFQNYSLFPWMTALANVEFGVRQASVELGRGLTKAQVAEVSRSYLARVGMEKAADLHPYQLSGGMQQRVAIARALAMDTEILLFDEPFGALDVRTRRDLQELMSALWVEADRDRRKTAVFVTHDIDEALLLADRIVFMSDGRFLADIPVGAARPRDPEEFLRRPAVRLIQDELMGLFYDAVETRRDLADREQVFEGSVTP</sequence>
<evidence type="ECO:0000313" key="6">
    <source>
        <dbReference type="Proteomes" id="UP001430755"/>
    </source>
</evidence>
<evidence type="ECO:0000259" key="4">
    <source>
        <dbReference type="PROSITE" id="PS50893"/>
    </source>
</evidence>
<accession>A0ABS9WE96</accession>
<dbReference type="SMART" id="SM00382">
    <property type="entry name" value="AAA"/>
    <property type="match status" value="1"/>
</dbReference>
<gene>
    <name evidence="5" type="ORF">LPT13_02325</name>
</gene>
<dbReference type="GO" id="GO:0005524">
    <property type="term" value="F:ATP binding"/>
    <property type="evidence" value="ECO:0007669"/>
    <property type="project" value="UniProtKB-KW"/>
</dbReference>
<evidence type="ECO:0000256" key="2">
    <source>
        <dbReference type="ARBA" id="ARBA00022741"/>
    </source>
</evidence>
<dbReference type="PANTHER" id="PTHR42788">
    <property type="entry name" value="TAURINE IMPORT ATP-BINDING PROTEIN-RELATED"/>
    <property type="match status" value="1"/>
</dbReference>